<dbReference type="Proteomes" id="UP000886998">
    <property type="component" value="Unassembled WGS sequence"/>
</dbReference>
<gene>
    <name evidence="1" type="primary">F54H12.2_102</name>
    <name evidence="1" type="ORF">TNIN_427971</name>
</gene>
<keyword evidence="2" id="KW-1185">Reference proteome</keyword>
<organism evidence="1 2">
    <name type="scientific">Trichonephila inaurata madagascariensis</name>
    <dbReference type="NCBI Taxonomy" id="2747483"/>
    <lineage>
        <taxon>Eukaryota</taxon>
        <taxon>Metazoa</taxon>
        <taxon>Ecdysozoa</taxon>
        <taxon>Arthropoda</taxon>
        <taxon>Chelicerata</taxon>
        <taxon>Arachnida</taxon>
        <taxon>Araneae</taxon>
        <taxon>Araneomorphae</taxon>
        <taxon>Entelegynae</taxon>
        <taxon>Araneoidea</taxon>
        <taxon>Nephilidae</taxon>
        <taxon>Trichonephila</taxon>
        <taxon>Trichonephila inaurata</taxon>
    </lineage>
</organism>
<comment type="caution">
    <text evidence="1">The sequence shown here is derived from an EMBL/GenBank/DDBJ whole genome shotgun (WGS) entry which is preliminary data.</text>
</comment>
<dbReference type="EMBL" id="BMAV01001984">
    <property type="protein sequence ID" value="GFY40559.1"/>
    <property type="molecule type" value="Genomic_DNA"/>
</dbReference>
<dbReference type="OrthoDB" id="5979489at2759"/>
<name>A0A8X6WUA8_9ARAC</name>
<evidence type="ECO:0000313" key="1">
    <source>
        <dbReference type="EMBL" id="GFY40559.1"/>
    </source>
</evidence>
<proteinExistence type="predicted"/>
<sequence>MFRFLFDLVEPQIVGDVEALLLKIVGAKDEEVVNAQHLIMTTTFPNGSWITFRRFRKRNSGQSIRKDYDIGCWFKRLFRTALPFLSRGAKSVGKEALKTGTYIINDLLEGQNLEDAAKHRAKETGRKLAREAIKNADDMLGQVKKYKIKKRF</sequence>
<dbReference type="AlphaFoldDB" id="A0A8X6WUA8"/>
<reference evidence="1" key="1">
    <citation type="submission" date="2020-08" db="EMBL/GenBank/DDBJ databases">
        <title>Multicomponent nature underlies the extraordinary mechanical properties of spider dragline silk.</title>
        <authorList>
            <person name="Kono N."/>
            <person name="Nakamura H."/>
            <person name="Mori M."/>
            <person name="Yoshida Y."/>
            <person name="Ohtoshi R."/>
            <person name="Malay A.D."/>
            <person name="Moran D.A.P."/>
            <person name="Tomita M."/>
            <person name="Numata K."/>
            <person name="Arakawa K."/>
        </authorList>
    </citation>
    <scope>NUCLEOTIDE SEQUENCE</scope>
</reference>
<evidence type="ECO:0000313" key="2">
    <source>
        <dbReference type="Proteomes" id="UP000886998"/>
    </source>
</evidence>
<accession>A0A8X6WUA8</accession>
<protein>
    <submittedName>
        <fullName evidence="1">Uncharacterized protein F54H12.2</fullName>
    </submittedName>
</protein>